<name>A0A926RT10_9BACL</name>
<dbReference type="EMBL" id="JACXAH010000002">
    <property type="protein sequence ID" value="MBD1371083.1"/>
    <property type="molecule type" value="Genomic_DNA"/>
</dbReference>
<dbReference type="NCBIfam" id="TIGR02290">
    <property type="entry name" value="M3_fam_3"/>
    <property type="match status" value="1"/>
</dbReference>
<dbReference type="AlphaFoldDB" id="A0A926RT10"/>
<feature type="domain" description="Oligopeptidase F N-terminal" evidence="8">
    <location>
        <begin position="112"/>
        <end position="178"/>
    </location>
</feature>
<evidence type="ECO:0000256" key="3">
    <source>
        <dbReference type="ARBA" id="ARBA00022801"/>
    </source>
</evidence>
<organism evidence="9 10">
    <name type="scientific">Polycladospora coralii</name>
    <dbReference type="NCBI Taxonomy" id="2771432"/>
    <lineage>
        <taxon>Bacteria</taxon>
        <taxon>Bacillati</taxon>
        <taxon>Bacillota</taxon>
        <taxon>Bacilli</taxon>
        <taxon>Bacillales</taxon>
        <taxon>Thermoactinomycetaceae</taxon>
        <taxon>Polycladospora</taxon>
    </lineage>
</organism>
<accession>A0A926RT10</accession>
<dbReference type="InterPro" id="IPR011977">
    <property type="entry name" value="Pept_M3B_clade3"/>
</dbReference>
<evidence type="ECO:0000259" key="7">
    <source>
        <dbReference type="Pfam" id="PF01432"/>
    </source>
</evidence>
<comment type="cofactor">
    <cofactor evidence="6">
        <name>Zn(2+)</name>
        <dbReference type="ChEBI" id="CHEBI:29105"/>
    </cofactor>
    <text evidence="6">Binds 1 zinc ion.</text>
</comment>
<evidence type="ECO:0000256" key="1">
    <source>
        <dbReference type="ARBA" id="ARBA00022670"/>
    </source>
</evidence>
<sequence length="594" mass="67420">MRKFPLNWNLENIYAGGSASPALLERIEETKLSLSELKEVVQKIDDQITASTLYEILQRLQKYGSYYADMYSFVECLIAQDVKDQQAKILLGQIHEIGAIFNAVNATLDSKLIDISSEVWTNLLKYPEMEKIAFVLSEKRAQAKEKLSPAQEELAGDLSVDGYHAWSGMYDTIVGRMQIPYEENGETKSLSVGQLSNKFATKDNGVRAKVAEIWESAWENEAELCATSLNHIAGYRLQLYKHRKWDHVLKEPLANNRMTADTLDAMWNSIVQEKHRLVPYMERKAKMLGIDKLGMLDIYAPLGSEGKSFTYDEACEFIINHFRKFNTDMADFAEMALSSGWIEAEDRNGKRPGGFMTEFPVASEGRIFMTFSGTSNCVSTLAHELGHAYHSYVMKDLPLFAQQYRMNVAETASTFAETIVIDAAIKAAKTKEEKITLLAEKIDQAVAFLMDIHARFLFENRFYEARKEGAVSTESLCELMIAAQKEAFADTLGSYHPHFWASKLHFYGTDVPFYNFPYTFGYLFSSGIYARAIEEGTGFGEKYVDLLRDTASMTVEDLAERHLQIDLTQPDFWKNAIDLVMTDVEEFLALTDEQ</sequence>
<keyword evidence="10" id="KW-1185">Reference proteome</keyword>
<dbReference type="GO" id="GO:0004181">
    <property type="term" value="F:metallocarboxypeptidase activity"/>
    <property type="evidence" value="ECO:0007669"/>
    <property type="project" value="InterPro"/>
</dbReference>
<dbReference type="GO" id="GO:0004222">
    <property type="term" value="F:metalloendopeptidase activity"/>
    <property type="evidence" value="ECO:0007669"/>
    <property type="project" value="InterPro"/>
</dbReference>
<dbReference type="SUPFAM" id="SSF55486">
    <property type="entry name" value="Metalloproteases ('zincins'), catalytic domain"/>
    <property type="match status" value="1"/>
</dbReference>
<dbReference type="InterPro" id="IPR034006">
    <property type="entry name" value="M3B_PepF_2"/>
</dbReference>
<evidence type="ECO:0000256" key="4">
    <source>
        <dbReference type="ARBA" id="ARBA00022833"/>
    </source>
</evidence>
<evidence type="ECO:0000256" key="6">
    <source>
        <dbReference type="RuleBase" id="RU003435"/>
    </source>
</evidence>
<dbReference type="InterPro" id="IPR013647">
    <property type="entry name" value="OligopepF_N_dom"/>
</dbReference>
<dbReference type="Proteomes" id="UP000661691">
    <property type="component" value="Unassembled WGS sequence"/>
</dbReference>
<evidence type="ECO:0000313" key="9">
    <source>
        <dbReference type="EMBL" id="MBD1371083.1"/>
    </source>
</evidence>
<dbReference type="PANTHER" id="PTHR34217">
    <property type="entry name" value="METAL-DEPENDENT CARBOXYPEPTIDASE"/>
    <property type="match status" value="1"/>
</dbReference>
<evidence type="ECO:0000313" key="10">
    <source>
        <dbReference type="Proteomes" id="UP000661691"/>
    </source>
</evidence>
<evidence type="ECO:0000256" key="2">
    <source>
        <dbReference type="ARBA" id="ARBA00022723"/>
    </source>
</evidence>
<keyword evidence="3 6" id="KW-0378">Hydrolase</keyword>
<dbReference type="CDD" id="cd09607">
    <property type="entry name" value="M3B_PepF"/>
    <property type="match status" value="1"/>
</dbReference>
<proteinExistence type="inferred from homology"/>
<keyword evidence="5 6" id="KW-0482">Metalloprotease</keyword>
<dbReference type="GO" id="GO:0006508">
    <property type="term" value="P:proteolysis"/>
    <property type="evidence" value="ECO:0007669"/>
    <property type="project" value="UniProtKB-KW"/>
</dbReference>
<keyword evidence="2 6" id="KW-0479">Metal-binding</keyword>
<dbReference type="Gene3D" id="1.10.1370.20">
    <property type="entry name" value="Oligoendopeptidase f, C-terminal domain"/>
    <property type="match status" value="1"/>
</dbReference>
<keyword evidence="4 6" id="KW-0862">Zinc</keyword>
<comment type="caution">
    <text evidence="9">The sequence shown here is derived from an EMBL/GenBank/DDBJ whole genome shotgun (WGS) entry which is preliminary data.</text>
</comment>
<evidence type="ECO:0000259" key="8">
    <source>
        <dbReference type="Pfam" id="PF08439"/>
    </source>
</evidence>
<dbReference type="InterPro" id="IPR001567">
    <property type="entry name" value="Pept_M3A_M3B_dom"/>
</dbReference>
<feature type="domain" description="Peptidase M3A/M3B catalytic" evidence="7">
    <location>
        <begin position="202"/>
        <end position="577"/>
    </location>
</feature>
<gene>
    <name evidence="9" type="ORF">IC620_01755</name>
</gene>
<evidence type="ECO:0000256" key="5">
    <source>
        <dbReference type="ARBA" id="ARBA00023049"/>
    </source>
</evidence>
<dbReference type="RefSeq" id="WP_191141360.1">
    <property type="nucleotide sequence ID" value="NZ_JACXAH010000002.1"/>
</dbReference>
<keyword evidence="1 6" id="KW-0645">Protease</keyword>
<dbReference type="Pfam" id="PF08439">
    <property type="entry name" value="Peptidase_M3_N"/>
    <property type="match status" value="1"/>
</dbReference>
<dbReference type="GO" id="GO:0046872">
    <property type="term" value="F:metal ion binding"/>
    <property type="evidence" value="ECO:0007669"/>
    <property type="project" value="UniProtKB-UniRule"/>
</dbReference>
<protein>
    <submittedName>
        <fullName evidence="9">M3 family oligoendopeptidase</fullName>
    </submittedName>
</protein>
<comment type="similarity">
    <text evidence="6">Belongs to the peptidase M3 family.</text>
</comment>
<reference evidence="9" key="1">
    <citation type="submission" date="2020-09" db="EMBL/GenBank/DDBJ databases">
        <title>A novel bacterium of genus Hazenella, isolated from South China Sea.</title>
        <authorList>
            <person name="Huang H."/>
            <person name="Mo K."/>
            <person name="Hu Y."/>
        </authorList>
    </citation>
    <scope>NUCLEOTIDE SEQUENCE</scope>
    <source>
        <strain evidence="9">IB182357</strain>
    </source>
</reference>
<dbReference type="PANTHER" id="PTHR34217:SF1">
    <property type="entry name" value="CARBOXYPEPTIDASE 1"/>
    <property type="match status" value="1"/>
</dbReference>
<dbReference type="InterPro" id="IPR042088">
    <property type="entry name" value="OligoPept_F_C"/>
</dbReference>
<dbReference type="Pfam" id="PF01432">
    <property type="entry name" value="Peptidase_M3"/>
    <property type="match status" value="1"/>
</dbReference>
<dbReference type="InterPro" id="IPR001333">
    <property type="entry name" value="Peptidase_M32_Taq"/>
</dbReference>
<dbReference type="Gene3D" id="1.20.140.70">
    <property type="entry name" value="Oligopeptidase f, N-terminal domain"/>
    <property type="match status" value="1"/>
</dbReference>